<dbReference type="InterPro" id="IPR030395">
    <property type="entry name" value="GP_PDE_dom"/>
</dbReference>
<dbReference type="SUPFAM" id="SSF51695">
    <property type="entry name" value="PLC-like phosphodiesterases"/>
    <property type="match status" value="1"/>
</dbReference>
<reference evidence="3" key="1">
    <citation type="submission" date="2019-01" db="EMBL/GenBank/DDBJ databases">
        <title>Gri0909 isolated from a small marine red alga.</title>
        <authorList>
            <person name="Kim J."/>
            <person name="Jeong S.E."/>
            <person name="Jeon C.O."/>
        </authorList>
    </citation>
    <scope>NUCLEOTIDE SEQUENCE [LARGE SCALE GENOMIC DNA]</scope>
    <source>
        <strain evidence="3">Gri0909</strain>
    </source>
</reference>
<dbReference type="Pfam" id="PF03009">
    <property type="entry name" value="GDPD"/>
    <property type="match status" value="1"/>
</dbReference>
<protein>
    <submittedName>
        <fullName evidence="2">Glycerophosphodiester phosphodiesterase</fullName>
        <ecNumber evidence="2">3.1.4.46</ecNumber>
    </submittedName>
</protein>
<dbReference type="AlphaFoldDB" id="A0A3S2W1V3"/>
<dbReference type="OrthoDB" id="9787897at2"/>
<dbReference type="Proteomes" id="UP000287447">
    <property type="component" value="Unassembled WGS sequence"/>
</dbReference>
<dbReference type="GO" id="GO:0008889">
    <property type="term" value="F:glycerophosphodiester phosphodiesterase activity"/>
    <property type="evidence" value="ECO:0007669"/>
    <property type="project" value="UniProtKB-EC"/>
</dbReference>
<accession>A0A3S2W1V3</accession>
<name>A0A3S2W1V3_9PROT</name>
<keyword evidence="2" id="KW-0378">Hydrolase</keyword>
<gene>
    <name evidence="2" type="primary">ugpQ</name>
    <name evidence="2" type="ORF">EOI86_21210</name>
</gene>
<evidence type="ECO:0000313" key="2">
    <source>
        <dbReference type="EMBL" id="RVU33676.1"/>
    </source>
</evidence>
<comment type="caution">
    <text evidence="2">The sequence shown here is derived from an EMBL/GenBank/DDBJ whole genome shotgun (WGS) entry which is preliminary data.</text>
</comment>
<dbReference type="EC" id="3.1.4.46" evidence="2"/>
<evidence type="ECO:0000259" key="1">
    <source>
        <dbReference type="PROSITE" id="PS51704"/>
    </source>
</evidence>
<dbReference type="RefSeq" id="WP_127767706.1">
    <property type="nucleotide sequence ID" value="NZ_SADE01000004.1"/>
</dbReference>
<dbReference type="InterPro" id="IPR017946">
    <property type="entry name" value="PLC-like_Pdiesterase_TIM-brl"/>
</dbReference>
<dbReference type="PANTHER" id="PTHR46211:SF1">
    <property type="entry name" value="GLYCEROPHOSPHODIESTER PHOSPHODIESTERASE, CYTOPLASMIC"/>
    <property type="match status" value="1"/>
</dbReference>
<dbReference type="EMBL" id="SADE01000004">
    <property type="protein sequence ID" value="RVU33676.1"/>
    <property type="molecule type" value="Genomic_DNA"/>
</dbReference>
<dbReference type="PANTHER" id="PTHR46211">
    <property type="entry name" value="GLYCEROPHOSPHORYL DIESTER PHOSPHODIESTERASE"/>
    <property type="match status" value="1"/>
</dbReference>
<sequence>MSIIDVPRIIAHRGASGHAPENTAAAIRKAHELGATWVEFDCMLSKDGRVFLNHDETLERTAGVSHKACDLELADLMHLDVGSWFNADYAGETIPSFRNVMSLLSELGMGANVEIKPCKGFEKATGAAVAKEIDSHWPADIPPPVVSSFSKESLIAAIPLLGPEVEVAQLWGRVPAEWRQELAELGATAVHCNAFRLEKEIAGQIAASGTPLRCYTVNEAPLAEKLFGWGVNCIITDYPDMFL</sequence>
<dbReference type="PROSITE" id="PS51704">
    <property type="entry name" value="GP_PDE"/>
    <property type="match status" value="1"/>
</dbReference>
<organism evidence="2 3">
    <name type="scientific">Hwanghaeella grinnelliae</name>
    <dbReference type="NCBI Taxonomy" id="2500179"/>
    <lineage>
        <taxon>Bacteria</taxon>
        <taxon>Pseudomonadati</taxon>
        <taxon>Pseudomonadota</taxon>
        <taxon>Alphaproteobacteria</taxon>
        <taxon>Rhodospirillales</taxon>
        <taxon>Rhodospirillaceae</taxon>
        <taxon>Hwanghaeella</taxon>
    </lineage>
</organism>
<feature type="domain" description="GP-PDE" evidence="1">
    <location>
        <begin position="7"/>
        <end position="243"/>
    </location>
</feature>
<dbReference type="GO" id="GO:0006629">
    <property type="term" value="P:lipid metabolic process"/>
    <property type="evidence" value="ECO:0007669"/>
    <property type="project" value="InterPro"/>
</dbReference>
<keyword evidence="3" id="KW-1185">Reference proteome</keyword>
<evidence type="ECO:0000313" key="3">
    <source>
        <dbReference type="Proteomes" id="UP000287447"/>
    </source>
</evidence>
<proteinExistence type="predicted"/>
<dbReference type="Gene3D" id="3.20.20.190">
    <property type="entry name" value="Phosphatidylinositol (PI) phosphodiesterase"/>
    <property type="match status" value="1"/>
</dbReference>